<reference evidence="1" key="2">
    <citation type="submission" date="2020-09" db="EMBL/GenBank/DDBJ databases">
        <authorList>
            <person name="Sun Q."/>
            <person name="Zhou Y."/>
        </authorList>
    </citation>
    <scope>NUCLEOTIDE SEQUENCE</scope>
    <source>
        <strain evidence="1">CGMCC 1.16548</strain>
    </source>
</reference>
<dbReference type="AlphaFoldDB" id="A0A8J3GSI8"/>
<comment type="caution">
    <text evidence="1">The sequence shown here is derived from an EMBL/GenBank/DDBJ whole genome shotgun (WGS) entry which is preliminary data.</text>
</comment>
<dbReference type="EMBL" id="BNAI01000008">
    <property type="protein sequence ID" value="GHF24142.1"/>
    <property type="molecule type" value="Genomic_DNA"/>
</dbReference>
<reference evidence="1" key="1">
    <citation type="journal article" date="2014" name="Int. J. Syst. Evol. Microbiol.">
        <title>Complete genome sequence of Corynebacterium casei LMG S-19264T (=DSM 44701T), isolated from a smear-ripened cheese.</title>
        <authorList>
            <consortium name="US DOE Joint Genome Institute (JGI-PGF)"/>
            <person name="Walter F."/>
            <person name="Albersmeier A."/>
            <person name="Kalinowski J."/>
            <person name="Ruckert C."/>
        </authorList>
    </citation>
    <scope>NUCLEOTIDE SEQUENCE</scope>
    <source>
        <strain evidence="1">CGMCC 1.16548</strain>
    </source>
</reference>
<name>A0A8J3GSI8_9MICO</name>
<sequence length="58" mass="5554">MVTAHAIAIAIRAGRNVRETGARCSTFEGSLIVAAGGVAGAGAAGSVTRLSSVVVTAA</sequence>
<gene>
    <name evidence="1" type="ORF">GCM10011600_26450</name>
</gene>
<organism evidence="1 2">
    <name type="scientific">Pseudolysinimonas yzui</name>
    <dbReference type="NCBI Taxonomy" id="2708254"/>
    <lineage>
        <taxon>Bacteria</taxon>
        <taxon>Bacillati</taxon>
        <taxon>Actinomycetota</taxon>
        <taxon>Actinomycetes</taxon>
        <taxon>Micrococcales</taxon>
        <taxon>Microbacteriaceae</taxon>
        <taxon>Pseudolysinimonas</taxon>
    </lineage>
</organism>
<evidence type="ECO:0000313" key="2">
    <source>
        <dbReference type="Proteomes" id="UP000617531"/>
    </source>
</evidence>
<evidence type="ECO:0000313" key="1">
    <source>
        <dbReference type="EMBL" id="GHF24142.1"/>
    </source>
</evidence>
<keyword evidence="2" id="KW-1185">Reference proteome</keyword>
<proteinExistence type="predicted"/>
<protein>
    <submittedName>
        <fullName evidence="1">Uncharacterized protein</fullName>
    </submittedName>
</protein>
<accession>A0A8J3GSI8</accession>
<dbReference type="Proteomes" id="UP000617531">
    <property type="component" value="Unassembled WGS sequence"/>
</dbReference>